<organism evidence="1 2">
    <name type="scientific">Agathobacter rectalis</name>
    <dbReference type="NCBI Taxonomy" id="39491"/>
    <lineage>
        <taxon>Bacteria</taxon>
        <taxon>Bacillati</taxon>
        <taxon>Bacillota</taxon>
        <taxon>Clostridia</taxon>
        <taxon>Lachnospirales</taxon>
        <taxon>Lachnospiraceae</taxon>
        <taxon>Agathobacter</taxon>
    </lineage>
</organism>
<gene>
    <name evidence="1" type="ORF">PNE45_15165</name>
</gene>
<dbReference type="EMBL" id="JAQLYE010000049">
    <property type="protein sequence ID" value="MDB8019348.1"/>
    <property type="molecule type" value="Genomic_DNA"/>
</dbReference>
<proteinExistence type="predicted"/>
<accession>A0AAP3VAK6</accession>
<dbReference type="Proteomes" id="UP001212823">
    <property type="component" value="Unassembled WGS sequence"/>
</dbReference>
<protein>
    <submittedName>
        <fullName evidence="1">Uncharacterized protein</fullName>
    </submittedName>
</protein>
<dbReference type="SUPFAM" id="SSF53335">
    <property type="entry name" value="S-adenosyl-L-methionine-dependent methyltransferases"/>
    <property type="match status" value="1"/>
</dbReference>
<name>A0AAP3VAK6_9FIRM</name>
<dbReference type="RefSeq" id="WP_302769687.1">
    <property type="nucleotide sequence ID" value="NZ_JADNCL010000023.1"/>
</dbReference>
<dbReference type="AlphaFoldDB" id="A0AAP3VAK6"/>
<comment type="caution">
    <text evidence="1">The sequence shown here is derived from an EMBL/GenBank/DDBJ whole genome shotgun (WGS) entry which is preliminary data.</text>
</comment>
<evidence type="ECO:0000313" key="2">
    <source>
        <dbReference type="Proteomes" id="UP001212823"/>
    </source>
</evidence>
<dbReference type="Gene3D" id="3.40.50.150">
    <property type="entry name" value="Vaccinia Virus protein VP39"/>
    <property type="match status" value="1"/>
</dbReference>
<dbReference type="InterPro" id="IPR029063">
    <property type="entry name" value="SAM-dependent_MTases_sf"/>
</dbReference>
<evidence type="ECO:0000313" key="1">
    <source>
        <dbReference type="EMBL" id="MDB8019348.1"/>
    </source>
</evidence>
<sequence>MGQTTYEEELAAKKELVESYIGKYCKNIHDVAGMYYPFHYSNKVHAVFGRLKDEVIAGTYSEGTHTIVPIDNCLIEDN</sequence>
<dbReference type="Gene3D" id="2.40.50.1070">
    <property type="match status" value="1"/>
</dbReference>
<reference evidence="1" key="1">
    <citation type="submission" date="2023-01" db="EMBL/GenBank/DDBJ databases">
        <title>Human gut microbiome strain richness.</title>
        <authorList>
            <person name="Chen-Liaw A."/>
        </authorList>
    </citation>
    <scope>NUCLEOTIDE SEQUENCE</scope>
    <source>
        <strain evidence="1">1001283st1_D2_1001283B150209_150212</strain>
    </source>
</reference>